<keyword evidence="5 10" id="KW-0067">ATP-binding</keyword>
<feature type="domain" description="UvrD-like helicase ATP-binding" evidence="11">
    <location>
        <begin position="72"/>
        <end position="369"/>
    </location>
</feature>
<keyword evidence="4 10" id="KW-0347">Helicase</keyword>
<evidence type="ECO:0000256" key="3">
    <source>
        <dbReference type="ARBA" id="ARBA00022801"/>
    </source>
</evidence>
<name>A0A2V1AYL1_9ASCO</name>
<organism evidence="13 14">
    <name type="scientific">Candidozyma haemuli</name>
    <dbReference type="NCBI Taxonomy" id="45357"/>
    <lineage>
        <taxon>Eukaryota</taxon>
        <taxon>Fungi</taxon>
        <taxon>Dikarya</taxon>
        <taxon>Ascomycota</taxon>
        <taxon>Saccharomycotina</taxon>
        <taxon>Pichiomycetes</taxon>
        <taxon>Metschnikowiaceae</taxon>
        <taxon>Candidozyma</taxon>
    </lineage>
</organism>
<dbReference type="InterPro" id="IPR013986">
    <property type="entry name" value="DExx_box_DNA_helicase_dom_sf"/>
</dbReference>
<comment type="catalytic activity">
    <reaction evidence="7">
        <text>Couples ATP hydrolysis with the unwinding of duplex DNA by translocating in the 3'-5' direction.</text>
        <dbReference type="EC" id="5.6.2.4"/>
    </reaction>
</comment>
<dbReference type="EMBL" id="PKFO01000010">
    <property type="protein sequence ID" value="PVH23180.1"/>
    <property type="molecule type" value="Genomic_DNA"/>
</dbReference>
<protein>
    <recommendedName>
        <fullName evidence="8">DNA 3'-5' helicase</fullName>
        <ecNumber evidence="8">5.6.2.4</ecNumber>
    </recommendedName>
</protein>
<dbReference type="GO" id="GO:0005524">
    <property type="term" value="F:ATP binding"/>
    <property type="evidence" value="ECO:0007669"/>
    <property type="project" value="UniProtKB-UniRule"/>
</dbReference>
<dbReference type="STRING" id="45357.A0A2V1AYL1"/>
<dbReference type="SUPFAM" id="SSF52540">
    <property type="entry name" value="P-loop containing nucleoside triphosphate hydrolases"/>
    <property type="match status" value="1"/>
</dbReference>
<dbReference type="Pfam" id="PF00580">
    <property type="entry name" value="UvrD-helicase"/>
    <property type="match status" value="1"/>
</dbReference>
<keyword evidence="14" id="KW-1185">Reference proteome</keyword>
<dbReference type="InterPro" id="IPR014017">
    <property type="entry name" value="DNA_helicase_UvrD-like_C"/>
</dbReference>
<dbReference type="PROSITE" id="PS51198">
    <property type="entry name" value="UVRD_HELICASE_ATP_BIND"/>
    <property type="match status" value="1"/>
</dbReference>
<dbReference type="VEuPathDB" id="FungiDB:CXQ85_002909"/>
<dbReference type="InterPro" id="IPR014016">
    <property type="entry name" value="UvrD-like_ATP-bd"/>
</dbReference>
<evidence type="ECO:0000256" key="10">
    <source>
        <dbReference type="PROSITE-ProRule" id="PRU00560"/>
    </source>
</evidence>
<keyword evidence="3 10" id="KW-0378">Hydrolase</keyword>
<evidence type="ECO:0000256" key="4">
    <source>
        <dbReference type="ARBA" id="ARBA00022806"/>
    </source>
</evidence>
<feature type="binding site" evidence="10">
    <location>
        <begin position="93"/>
        <end position="100"/>
    </location>
    <ligand>
        <name>ATP</name>
        <dbReference type="ChEBI" id="CHEBI:30616"/>
    </ligand>
</feature>
<dbReference type="GO" id="GO:0003677">
    <property type="term" value="F:DNA binding"/>
    <property type="evidence" value="ECO:0007669"/>
    <property type="project" value="InterPro"/>
</dbReference>
<gene>
    <name evidence="13" type="ORF">CXQ85_002909</name>
</gene>
<dbReference type="OrthoDB" id="1470711at2759"/>
<dbReference type="PANTHER" id="PTHR11070">
    <property type="entry name" value="UVRD / RECB / PCRA DNA HELICASE FAMILY MEMBER"/>
    <property type="match status" value="1"/>
</dbReference>
<dbReference type="GO" id="GO:0005634">
    <property type="term" value="C:nucleus"/>
    <property type="evidence" value="ECO:0007669"/>
    <property type="project" value="TreeGrafter"/>
</dbReference>
<dbReference type="InterPro" id="IPR000212">
    <property type="entry name" value="DNA_helicase_UvrD/REP"/>
</dbReference>
<evidence type="ECO:0000256" key="7">
    <source>
        <dbReference type="ARBA" id="ARBA00034617"/>
    </source>
</evidence>
<feature type="domain" description="UvrD-like helicase C-terminal" evidence="12">
    <location>
        <begin position="370"/>
        <end position="674"/>
    </location>
</feature>
<keyword evidence="6" id="KW-0413">Isomerase</keyword>
<dbReference type="GeneID" id="37008240"/>
<dbReference type="Proteomes" id="UP000244309">
    <property type="component" value="Unassembled WGS sequence"/>
</dbReference>
<dbReference type="AlphaFoldDB" id="A0A2V1AYL1"/>
<dbReference type="CDD" id="cd17932">
    <property type="entry name" value="DEXQc_UvrD"/>
    <property type="match status" value="1"/>
</dbReference>
<comment type="similarity">
    <text evidence="1">Belongs to the helicase family. UvrD subfamily.</text>
</comment>
<accession>A0A2V1AYL1</accession>
<evidence type="ECO:0000259" key="11">
    <source>
        <dbReference type="PROSITE" id="PS51198"/>
    </source>
</evidence>
<keyword evidence="2 10" id="KW-0547">Nucleotide-binding</keyword>
<dbReference type="GO" id="GO:0016787">
    <property type="term" value="F:hydrolase activity"/>
    <property type="evidence" value="ECO:0007669"/>
    <property type="project" value="UniProtKB-UniRule"/>
</dbReference>
<evidence type="ECO:0000256" key="1">
    <source>
        <dbReference type="ARBA" id="ARBA00009922"/>
    </source>
</evidence>
<comment type="catalytic activity">
    <reaction evidence="9">
        <text>ATP + H2O = ADP + phosphate + H(+)</text>
        <dbReference type="Rhea" id="RHEA:13065"/>
        <dbReference type="ChEBI" id="CHEBI:15377"/>
        <dbReference type="ChEBI" id="CHEBI:15378"/>
        <dbReference type="ChEBI" id="CHEBI:30616"/>
        <dbReference type="ChEBI" id="CHEBI:43474"/>
        <dbReference type="ChEBI" id="CHEBI:456216"/>
        <dbReference type="EC" id="5.6.2.4"/>
    </reaction>
</comment>
<evidence type="ECO:0000256" key="5">
    <source>
        <dbReference type="ARBA" id="ARBA00022840"/>
    </source>
</evidence>
<dbReference type="InterPro" id="IPR027417">
    <property type="entry name" value="P-loop_NTPase"/>
</dbReference>
<comment type="caution">
    <text evidence="13">The sequence shown here is derived from an EMBL/GenBank/DDBJ whole genome shotgun (WGS) entry which is preliminary data.</text>
</comment>
<dbReference type="Gene3D" id="1.10.10.160">
    <property type="match status" value="1"/>
</dbReference>
<evidence type="ECO:0000256" key="8">
    <source>
        <dbReference type="ARBA" id="ARBA00034808"/>
    </source>
</evidence>
<dbReference type="EC" id="5.6.2.4" evidence="8"/>
<proteinExistence type="inferred from homology"/>
<dbReference type="Gene3D" id="3.40.50.300">
    <property type="entry name" value="P-loop containing nucleotide triphosphate hydrolases"/>
    <property type="match status" value="3"/>
</dbReference>
<dbReference type="RefSeq" id="XP_025344120.1">
    <property type="nucleotide sequence ID" value="XM_025486570.1"/>
</dbReference>
<evidence type="ECO:0000313" key="13">
    <source>
        <dbReference type="EMBL" id="PVH23180.1"/>
    </source>
</evidence>
<evidence type="ECO:0000256" key="9">
    <source>
        <dbReference type="ARBA" id="ARBA00048988"/>
    </source>
</evidence>
<dbReference type="GO" id="GO:0000725">
    <property type="term" value="P:recombinational repair"/>
    <property type="evidence" value="ECO:0007669"/>
    <property type="project" value="TreeGrafter"/>
</dbReference>
<evidence type="ECO:0000256" key="2">
    <source>
        <dbReference type="ARBA" id="ARBA00022741"/>
    </source>
</evidence>
<evidence type="ECO:0000259" key="12">
    <source>
        <dbReference type="PROSITE" id="PS51217"/>
    </source>
</evidence>
<dbReference type="GO" id="GO:0043138">
    <property type="term" value="F:3'-5' DNA helicase activity"/>
    <property type="evidence" value="ECO:0007669"/>
    <property type="project" value="UniProtKB-EC"/>
</dbReference>
<dbReference type="PROSITE" id="PS51217">
    <property type="entry name" value="UVRD_HELICASE_CTER"/>
    <property type="match status" value="1"/>
</dbReference>
<evidence type="ECO:0000256" key="6">
    <source>
        <dbReference type="ARBA" id="ARBA00023235"/>
    </source>
</evidence>
<dbReference type="Pfam" id="PF13361">
    <property type="entry name" value="UvrD_C"/>
    <property type="match status" value="1"/>
</dbReference>
<dbReference type="PANTHER" id="PTHR11070:SF46">
    <property type="entry name" value="ATP-DEPENDENT DNA HELICASE HMI1, MITOCHONDRIAL"/>
    <property type="match status" value="1"/>
</dbReference>
<evidence type="ECO:0000313" key="14">
    <source>
        <dbReference type="Proteomes" id="UP000244309"/>
    </source>
</evidence>
<reference evidence="13 14" key="1">
    <citation type="submission" date="2017-12" db="EMBL/GenBank/DDBJ databases">
        <title>Genome Sequence of a Multidrug-Resistant Candida haemulonii Isolate from a Patient with Chronic Leg Ulcers in Israel.</title>
        <authorList>
            <person name="Chow N.A."/>
            <person name="Gade L."/>
            <person name="Batra D."/>
            <person name="Rowe L.A."/>
            <person name="Ben-Ami R."/>
            <person name="Loparev V.N."/>
            <person name="Litvintseva A.P."/>
        </authorList>
    </citation>
    <scope>NUCLEOTIDE SEQUENCE [LARGE SCALE GENOMIC DNA]</scope>
    <source>
        <strain evidence="13 14">B11899</strain>
    </source>
</reference>
<sequence>MAEGRNRADVEGVELEYAELIEQTKNLDISGSESNLNVTTEEVEEAAAAAAAAESLPEMEPVELEDVSVEVSDAQYEVIKYPLNMDEIISMKAGPGSGKTFTLMARIARLIGKEIVKPSEILVLSMANRSVSALKKHLEKLLGAELASQVEISTFHSFCGSVVDQYAQVIDPNLPRRRLLDQAGWRSVAEFFSQKTVVLNGHSIGATLSPARFDKLLTEIANGTTTTQEAAEANKIPVDYLEGIFQYMTSHGMMRYNDLVTLALNVMDKSLERGTDDYLLPRIATYKMVVVDEFQDMYPLLLSVIKAVVGYPTFECEPSSKKNLIIAGDQNQSIYEFLGSSPDSMEKLEAQLPDMKVTELPLNESFRCSQEILDAAIVASFNKENTGENTIKSMKPLPNITKPVVFTEIRGDEHSMVADEIVRLICCSGGLINPRDIAVLTKTNAEAVKMQHVLRTNYGIECTKISQGNVWTSSRVRLFRDILSVIEGDADSSFCLLNLLRILDTSSGASQRASKLFSRAMAMENSHEHTFFEDYLYSNLSEDKDFDSLFKNHYSSLKNIAAFLNQVQKERQILHDYYSLGSMTYMPLAVVECLQRISALDGIREFINGSDSLPHRVILVSFNESLHYCFETYLAQKEVQDRTFIEYFLQNYDQEIPPTNENSIQVSTIHSAKGLEFPIVFVLGGYSNSWQSFLRGEGEESSGQARLLYVASTRAKDLLYLSSPISQEDLDGKVKRCFATRVPDLEIDTNQAIATGIQNLKIQAASSIGNSSSALLSRLSSDLGRPLPLNDKLSRGKEYYRIFQQQRNYHFANYQQLAIKSLSQNTKALLRKLKP</sequence>